<gene>
    <name evidence="1" type="ORF">SAMN06295955_1249</name>
</gene>
<keyword evidence="2" id="KW-1185">Reference proteome</keyword>
<name>A0A239LG78_9SPHN</name>
<protein>
    <submittedName>
        <fullName evidence="1">Uncharacterized protein</fullName>
    </submittedName>
</protein>
<accession>A0A239LG78</accession>
<evidence type="ECO:0000313" key="2">
    <source>
        <dbReference type="Proteomes" id="UP000198339"/>
    </source>
</evidence>
<proteinExistence type="predicted"/>
<organism evidence="1 2">
    <name type="scientific">Sphingopyxis indica</name>
    <dbReference type="NCBI Taxonomy" id="436663"/>
    <lineage>
        <taxon>Bacteria</taxon>
        <taxon>Pseudomonadati</taxon>
        <taxon>Pseudomonadota</taxon>
        <taxon>Alphaproteobacteria</taxon>
        <taxon>Sphingomonadales</taxon>
        <taxon>Sphingomonadaceae</taxon>
        <taxon>Sphingopyxis</taxon>
    </lineage>
</organism>
<dbReference type="RefSeq" id="WP_089217510.1">
    <property type="nucleotide sequence ID" value="NZ_FZPA01000024.1"/>
</dbReference>
<sequence>MLSLRRWLDRKRDRRPVIRISRASYRKPWWQRASRGWLFVVMLLLLVGAIALLLRSVPAAAWTPPDLPGADQPASP</sequence>
<dbReference type="AlphaFoldDB" id="A0A239LG78"/>
<evidence type="ECO:0000313" key="1">
    <source>
        <dbReference type="EMBL" id="SNT29636.1"/>
    </source>
</evidence>
<reference evidence="1 2" key="1">
    <citation type="submission" date="2017-06" db="EMBL/GenBank/DDBJ databases">
        <authorList>
            <person name="Kim H.J."/>
            <person name="Triplett B.A."/>
        </authorList>
    </citation>
    <scope>NUCLEOTIDE SEQUENCE [LARGE SCALE GENOMIC DNA]</scope>
    <source>
        <strain evidence="1 2">DS15</strain>
    </source>
</reference>
<dbReference type="Proteomes" id="UP000198339">
    <property type="component" value="Unassembled WGS sequence"/>
</dbReference>
<dbReference type="EMBL" id="FZPA01000024">
    <property type="protein sequence ID" value="SNT29636.1"/>
    <property type="molecule type" value="Genomic_DNA"/>
</dbReference>